<dbReference type="GO" id="GO:0102210">
    <property type="term" value="F:rhamnogalacturonan endolyase activity"/>
    <property type="evidence" value="ECO:0007669"/>
    <property type="project" value="UniProtKB-EC"/>
</dbReference>
<evidence type="ECO:0000256" key="1">
    <source>
        <dbReference type="ARBA" id="ARBA00001324"/>
    </source>
</evidence>
<evidence type="ECO:0000256" key="7">
    <source>
        <dbReference type="ARBA" id="ARBA00023239"/>
    </source>
</evidence>
<comment type="catalytic activity">
    <reaction evidence="1">
        <text>Endotype eliminative cleavage of L-alpha-rhamnopyranosyl-(1-&gt;4)-alpha-D-galactopyranosyluronic acid bonds of rhamnogalacturonan I domains in ramified hairy regions of pectin leaving L-rhamnopyranose at the reducing end and 4-deoxy-4,5-unsaturated D-galactopyranosyluronic acid at the non-reducing end.</text>
        <dbReference type="EC" id="4.2.2.23"/>
    </reaction>
</comment>
<dbReference type="InterPro" id="IPR029411">
    <property type="entry name" value="RG-lyase_III"/>
</dbReference>
<dbReference type="InterPro" id="IPR013784">
    <property type="entry name" value="Carb-bd-like_fold"/>
</dbReference>
<evidence type="ECO:0000256" key="2">
    <source>
        <dbReference type="ARBA" id="ARBA00004613"/>
    </source>
</evidence>
<dbReference type="Gene3D" id="2.60.120.260">
    <property type="entry name" value="Galactose-binding domain-like"/>
    <property type="match status" value="1"/>
</dbReference>
<comment type="subcellular location">
    <subcellularLocation>
        <location evidence="2">Secreted</location>
    </subcellularLocation>
</comment>
<evidence type="ECO:0000256" key="6">
    <source>
        <dbReference type="ARBA" id="ARBA00022729"/>
    </source>
</evidence>
<keyword evidence="7 10" id="KW-0456">Lyase</keyword>
<gene>
    <name evidence="10" type="primary">rhiE</name>
    <name evidence="10" type="ORF">GALL_230050</name>
</gene>
<dbReference type="AlphaFoldDB" id="A0A1J5RSP0"/>
<reference evidence="10" key="1">
    <citation type="submission" date="2016-10" db="EMBL/GenBank/DDBJ databases">
        <title>Sequence of Gallionella enrichment culture.</title>
        <authorList>
            <person name="Poehlein A."/>
            <person name="Muehling M."/>
            <person name="Daniel R."/>
        </authorList>
    </citation>
    <scope>NUCLEOTIDE SEQUENCE</scope>
</reference>
<dbReference type="InterPro" id="IPR029413">
    <property type="entry name" value="RG-lyase_II"/>
</dbReference>
<dbReference type="GO" id="GO:0030246">
    <property type="term" value="F:carbohydrate binding"/>
    <property type="evidence" value="ECO:0007669"/>
    <property type="project" value="InterPro"/>
</dbReference>
<comment type="similarity">
    <text evidence="3">Belongs to the polysaccharide lyase 4 family.</text>
</comment>
<dbReference type="GO" id="GO:0005576">
    <property type="term" value="C:extracellular region"/>
    <property type="evidence" value="ECO:0007669"/>
    <property type="project" value="UniProtKB-SubCell"/>
</dbReference>
<dbReference type="Gene3D" id="2.70.98.10">
    <property type="match status" value="1"/>
</dbReference>
<keyword evidence="5" id="KW-0964">Secreted</keyword>
<evidence type="ECO:0000313" key="10">
    <source>
        <dbReference type="EMBL" id="OIQ94991.1"/>
    </source>
</evidence>
<protein>
    <recommendedName>
        <fullName evidence="4">rhamnogalacturonan endolyase</fullName>
        <ecNumber evidence="4">4.2.2.23</ecNumber>
    </recommendedName>
</protein>
<proteinExistence type="inferred from homology"/>
<dbReference type="InterPro" id="IPR051850">
    <property type="entry name" value="Polysacch_Lyase_4"/>
</dbReference>
<dbReference type="GO" id="GO:0005975">
    <property type="term" value="P:carbohydrate metabolic process"/>
    <property type="evidence" value="ECO:0007669"/>
    <property type="project" value="InterPro"/>
</dbReference>
<dbReference type="SUPFAM" id="SSF74650">
    <property type="entry name" value="Galactose mutarotase-like"/>
    <property type="match status" value="1"/>
</dbReference>
<keyword evidence="6" id="KW-0732">Signal</keyword>
<dbReference type="SUPFAM" id="SSF49785">
    <property type="entry name" value="Galactose-binding domain-like"/>
    <property type="match status" value="1"/>
</dbReference>
<accession>A0A1J5RSP0</accession>
<dbReference type="Pfam" id="PF14686">
    <property type="entry name" value="fn3_3"/>
    <property type="match status" value="1"/>
</dbReference>
<evidence type="ECO:0000259" key="9">
    <source>
        <dbReference type="Pfam" id="PF14686"/>
    </source>
</evidence>
<evidence type="ECO:0000256" key="4">
    <source>
        <dbReference type="ARBA" id="ARBA00012437"/>
    </source>
</evidence>
<dbReference type="InterPro" id="IPR008979">
    <property type="entry name" value="Galactose-bd-like_sf"/>
</dbReference>
<dbReference type="EMBL" id="MLJW01000175">
    <property type="protein sequence ID" value="OIQ94991.1"/>
    <property type="molecule type" value="Genomic_DNA"/>
</dbReference>
<name>A0A1J5RSP0_9ZZZZ</name>
<dbReference type="Pfam" id="PF14683">
    <property type="entry name" value="CBM-like"/>
    <property type="match status" value="1"/>
</dbReference>
<dbReference type="CDD" id="cd10317">
    <property type="entry name" value="RGL4_C"/>
    <property type="match status" value="1"/>
</dbReference>
<sequence length="674" mass="74431">MLRLIPLLALAALAAPAVHAAAPAAGSAQPGVTLRDDGSDYVLSNAYVTAIVDKHTGNLVSLKYRGLELFGHHSGYSAGYWEQNTGRAPKVIDSVTIDPAANGGARAEVSVKGISEGRMLSPNAPGGGIRCDLELRYALGRDDSGVYTYAIYSHPADYPADHIGESRFAAKLNPDIFDWMTINAEVNKRMLAPRDWVEGTPLNMKEARRLNTGIYKGQVEHKYDYTAVQFDTPAYGWSSTRAFPVAAAGAVSAGDAHIGLWFINPSMEYLSGGPTKVELTGHLDLSNSPDPVLLNYWRGTHYGGSFCPISKGEDWSKVVGPMLIYCNAGTGPQELWHDALRQAASETHEWPYAWVNGVDYPHADQRAVVTGRITVEDPQEPGLHPTSMLVGLSAPDYTTTGWARFGHTPPEVRVGWQTDAKHYEFWVRTSDNQPFTIPNVRPGTYVFHAIADGVLGEFASEKITLKPGEHLDVGRIVWHPVRYGRQLWDIGIPNRSAREFFHGDDYRHWGLYLQYPKWFPQDVDYTIGKSDFRKDWNFEQVPRAPADDINGREPGTSTTWTVHFTLTSAALGDSRSERAILRLALCGIGTRHLYVTVNDRPVGELDDLRYNAVINRDGIQGLWSEHDVIFPASALREGANTLKLTIPGGNPTSGIEYDYLRLELAPDHEPAKRS</sequence>
<feature type="domain" description="Rhamnogalacturonan lyase" evidence="8">
    <location>
        <begin position="486"/>
        <end position="662"/>
    </location>
</feature>
<comment type="caution">
    <text evidence="10">The sequence shown here is derived from an EMBL/GenBank/DDBJ whole genome shotgun (WGS) entry which is preliminary data.</text>
</comment>
<evidence type="ECO:0000259" key="8">
    <source>
        <dbReference type="Pfam" id="PF14683"/>
    </source>
</evidence>
<dbReference type="Pfam" id="PF06045">
    <property type="entry name" value="Rhamnogal_lyase"/>
    <property type="match status" value="1"/>
</dbReference>
<dbReference type="InterPro" id="IPR011013">
    <property type="entry name" value="Gal_mutarotase_sf_dom"/>
</dbReference>
<organism evidence="10">
    <name type="scientific">mine drainage metagenome</name>
    <dbReference type="NCBI Taxonomy" id="410659"/>
    <lineage>
        <taxon>unclassified sequences</taxon>
        <taxon>metagenomes</taxon>
        <taxon>ecological metagenomes</taxon>
    </lineage>
</organism>
<evidence type="ECO:0000256" key="5">
    <source>
        <dbReference type="ARBA" id="ARBA00022525"/>
    </source>
</evidence>
<dbReference type="EC" id="4.2.2.23" evidence="4"/>
<dbReference type="CDD" id="cd10316">
    <property type="entry name" value="RGL4_M"/>
    <property type="match status" value="1"/>
</dbReference>
<feature type="domain" description="Rhamnogalacturonan lyase" evidence="9">
    <location>
        <begin position="407"/>
        <end position="470"/>
    </location>
</feature>
<dbReference type="PANTHER" id="PTHR32018">
    <property type="entry name" value="RHAMNOGALACTURONATE LYASE FAMILY PROTEIN"/>
    <property type="match status" value="1"/>
</dbReference>
<dbReference type="InterPro" id="IPR014718">
    <property type="entry name" value="GH-type_carb-bd"/>
</dbReference>
<dbReference type="Gene3D" id="2.60.40.1120">
    <property type="entry name" value="Carboxypeptidase-like, regulatory domain"/>
    <property type="match status" value="1"/>
</dbReference>
<evidence type="ECO:0000256" key="3">
    <source>
        <dbReference type="ARBA" id="ARBA00010418"/>
    </source>
</evidence>
<dbReference type="PANTHER" id="PTHR32018:SF1">
    <property type="entry name" value="RHAMNOGALACTURONAN ENDOLYASE"/>
    <property type="match status" value="1"/>
</dbReference>
<dbReference type="InterPro" id="IPR010325">
    <property type="entry name" value="Rhamnogal_lyase"/>
</dbReference>
<dbReference type="SUPFAM" id="SSF49452">
    <property type="entry name" value="Starch-binding domain-like"/>
    <property type="match status" value="1"/>
</dbReference>